<dbReference type="InterPro" id="IPR011009">
    <property type="entry name" value="Kinase-like_dom_sf"/>
</dbReference>
<dbReference type="SUPFAM" id="SSF52047">
    <property type="entry name" value="RNI-like"/>
    <property type="match status" value="1"/>
</dbReference>
<keyword evidence="5" id="KW-0433">Leucine-rich repeat</keyword>
<dbReference type="InParanoid" id="A0A059CXB0"/>
<evidence type="ECO:0000313" key="23">
    <source>
        <dbReference type="EMBL" id="KCW83108.1"/>
    </source>
</evidence>
<evidence type="ECO:0000259" key="22">
    <source>
        <dbReference type="PROSITE" id="PS50011"/>
    </source>
</evidence>
<feature type="domain" description="Protein kinase" evidence="22">
    <location>
        <begin position="645"/>
        <end position="916"/>
    </location>
</feature>
<keyword evidence="14 20" id="KW-0472">Membrane</keyword>
<feature type="signal peptide" evidence="21">
    <location>
        <begin position="1"/>
        <end position="28"/>
    </location>
</feature>
<dbReference type="Pfam" id="PF00560">
    <property type="entry name" value="LRR_1"/>
    <property type="match status" value="6"/>
</dbReference>
<dbReference type="InterPro" id="IPR017441">
    <property type="entry name" value="Protein_kinase_ATP_BS"/>
</dbReference>
<gene>
    <name evidence="23" type="ORF">EUGRSUZ_B00062</name>
</gene>
<evidence type="ECO:0000256" key="19">
    <source>
        <dbReference type="PROSITE-ProRule" id="PRU10141"/>
    </source>
</evidence>
<reference evidence="23" key="1">
    <citation type="submission" date="2013-07" db="EMBL/GenBank/DDBJ databases">
        <title>The genome of Eucalyptus grandis.</title>
        <authorList>
            <person name="Schmutz J."/>
            <person name="Hayes R."/>
            <person name="Myburg A."/>
            <person name="Tuskan G."/>
            <person name="Grattapaglia D."/>
            <person name="Rokhsar D.S."/>
        </authorList>
    </citation>
    <scope>NUCLEOTIDE SEQUENCE</scope>
    <source>
        <tissue evidence="23">Leaf extractions</tissue>
    </source>
</reference>
<feature type="non-terminal residue" evidence="23">
    <location>
        <position position="918"/>
    </location>
</feature>
<keyword evidence="4" id="KW-0597">Phosphoprotein</keyword>
<dbReference type="InterPro" id="IPR001611">
    <property type="entry name" value="Leu-rich_rpt"/>
</dbReference>
<keyword evidence="12 19" id="KW-0067">ATP-binding</keyword>
<evidence type="ECO:0000256" key="15">
    <source>
        <dbReference type="ARBA" id="ARBA00023170"/>
    </source>
</evidence>
<protein>
    <recommendedName>
        <fullName evidence="2">non-specific serine/threonine protein kinase</fullName>
        <ecNumber evidence="2">2.7.11.1</ecNumber>
    </recommendedName>
</protein>
<dbReference type="PANTHER" id="PTHR48005">
    <property type="entry name" value="LEUCINE RICH REPEAT KINASE 2"/>
    <property type="match status" value="1"/>
</dbReference>
<dbReference type="FunFam" id="3.80.10.10:FF:000400">
    <property type="entry name" value="Nuclear pore complex protein NUP107"/>
    <property type="match status" value="1"/>
</dbReference>
<dbReference type="PANTHER" id="PTHR48005:SF70">
    <property type="entry name" value="MDIS1-INTERACTING RECEPTOR LIKE KINASE 2-LIKE"/>
    <property type="match status" value="1"/>
</dbReference>
<evidence type="ECO:0000256" key="4">
    <source>
        <dbReference type="ARBA" id="ARBA00022553"/>
    </source>
</evidence>
<dbReference type="InterPro" id="IPR003591">
    <property type="entry name" value="Leu-rich_rpt_typical-subtyp"/>
</dbReference>
<dbReference type="InterPro" id="IPR051420">
    <property type="entry name" value="Ser_Thr_Kinases_DiverseReg"/>
</dbReference>
<dbReference type="SMART" id="SM00369">
    <property type="entry name" value="LRR_TYP"/>
    <property type="match status" value="8"/>
</dbReference>
<dbReference type="PRINTS" id="PR00019">
    <property type="entry name" value="LEURICHRPT"/>
</dbReference>
<keyword evidence="16" id="KW-0325">Glycoprotein</keyword>
<keyword evidence="10 19" id="KW-0547">Nucleotide-binding</keyword>
<evidence type="ECO:0000256" key="6">
    <source>
        <dbReference type="ARBA" id="ARBA00022679"/>
    </source>
</evidence>
<keyword evidence="6" id="KW-0808">Transferase</keyword>
<dbReference type="OMA" id="IWLYTNN"/>
<proteinExistence type="predicted"/>
<evidence type="ECO:0000256" key="5">
    <source>
        <dbReference type="ARBA" id="ARBA00022614"/>
    </source>
</evidence>
<dbReference type="FunFam" id="3.80.10.10:FF:000177">
    <property type="entry name" value="Leucine-rich repeat receptor-like serine/threonine-protein kinase At1g17230"/>
    <property type="match status" value="1"/>
</dbReference>
<dbReference type="InterPro" id="IPR008266">
    <property type="entry name" value="Tyr_kinase_AS"/>
</dbReference>
<evidence type="ECO:0000256" key="10">
    <source>
        <dbReference type="ARBA" id="ARBA00022741"/>
    </source>
</evidence>
<dbReference type="Gene3D" id="1.10.510.10">
    <property type="entry name" value="Transferase(Phosphotransferase) domain 1"/>
    <property type="match status" value="1"/>
</dbReference>
<keyword evidence="15" id="KW-0675">Receptor</keyword>
<dbReference type="PROSITE" id="PS50011">
    <property type="entry name" value="PROTEIN_KINASE_DOM"/>
    <property type="match status" value="1"/>
</dbReference>
<keyword evidence="8 21" id="KW-0732">Signal</keyword>
<dbReference type="Gramene" id="KCW83108">
    <property type="protein sequence ID" value="KCW83108"/>
    <property type="gene ID" value="EUGRSUZ_B00062"/>
</dbReference>
<dbReference type="InterPro" id="IPR032675">
    <property type="entry name" value="LRR_dom_sf"/>
</dbReference>
<dbReference type="AlphaFoldDB" id="A0A059CXB0"/>
<dbReference type="EC" id="2.7.11.1" evidence="2"/>
<evidence type="ECO:0000256" key="18">
    <source>
        <dbReference type="ARBA" id="ARBA00048679"/>
    </source>
</evidence>
<accession>A0A059CXB0</accession>
<dbReference type="EMBL" id="KK198754">
    <property type="protein sequence ID" value="KCW83108.1"/>
    <property type="molecule type" value="Genomic_DNA"/>
</dbReference>
<organism evidence="23">
    <name type="scientific">Eucalyptus grandis</name>
    <name type="common">Flooded gum</name>
    <dbReference type="NCBI Taxonomy" id="71139"/>
    <lineage>
        <taxon>Eukaryota</taxon>
        <taxon>Viridiplantae</taxon>
        <taxon>Streptophyta</taxon>
        <taxon>Embryophyta</taxon>
        <taxon>Tracheophyta</taxon>
        <taxon>Spermatophyta</taxon>
        <taxon>Magnoliopsida</taxon>
        <taxon>eudicotyledons</taxon>
        <taxon>Gunneridae</taxon>
        <taxon>Pentapetalae</taxon>
        <taxon>rosids</taxon>
        <taxon>malvids</taxon>
        <taxon>Myrtales</taxon>
        <taxon>Myrtaceae</taxon>
        <taxon>Myrtoideae</taxon>
        <taxon>Eucalypteae</taxon>
        <taxon>Eucalyptus</taxon>
    </lineage>
</organism>
<evidence type="ECO:0000256" key="11">
    <source>
        <dbReference type="ARBA" id="ARBA00022777"/>
    </source>
</evidence>
<evidence type="ECO:0000256" key="3">
    <source>
        <dbReference type="ARBA" id="ARBA00022527"/>
    </source>
</evidence>
<feature type="chain" id="PRO_5001574868" description="non-specific serine/threonine protein kinase" evidence="21">
    <location>
        <begin position="29"/>
        <end position="918"/>
    </location>
</feature>
<evidence type="ECO:0000256" key="7">
    <source>
        <dbReference type="ARBA" id="ARBA00022692"/>
    </source>
</evidence>
<evidence type="ECO:0000256" key="2">
    <source>
        <dbReference type="ARBA" id="ARBA00012513"/>
    </source>
</evidence>
<dbReference type="GO" id="GO:0016020">
    <property type="term" value="C:membrane"/>
    <property type="evidence" value="ECO:0007669"/>
    <property type="project" value="UniProtKB-SubCell"/>
</dbReference>
<dbReference type="PROSITE" id="PS00109">
    <property type="entry name" value="PROTEIN_KINASE_TYR"/>
    <property type="match status" value="1"/>
</dbReference>
<sequence length="918" mass="100485">MAKSQKQPLMLFLACALLMLTQEMPCLASSRSSSLVVLADASNQTVNEEVEALLTWKATLDSQGRYALSSWNGSNPCSWHGIDCDPLGSITSLNLSNSAIRGTLRHLNFSQLPNLVALKLANNSFSGNIPPSMVNLAKLAHLDLSLNNLSGNIPTLLGSLRSLQVLEFSRNKLSGPIPQEIGNLTSLLTLALSENNFSGSIPDSIGKLGNLAILLLDENNISGFIPSSIGNLSKLTQLSLRVNNLVGFLPIGINNLTFLALLRLSDNDFVGQLPQQICGSQTLVNFTASNNHFTGAIPRTLKNCSGLCRLRLQNNLLKGNLTDALGVYPNLDYLELSNNEFYGVLPPTLVECRNLKSLIISNNKISGTIPPQLGNMNQLHKLVLSSNDIVGEIPKDLGKLKLLLELSLGCNHLEGHIPQELGGLLSLQKLEIAKNNLSGSIRTELGECSNLQFLNLSGNNLENSIPMEIGDLRSLQILDLSQNLLTGVIPRQLQQLYRLEILNLSHNQLSGLIESTFSDMVSLTSIDISYNELEGPLPNVLAFRNATIEDVRGNKGLCGVIASLNPCTTTTSKGKNKNKKLLLILIPTLGCLLLLLVVGIANIVCRRSRKIETSWNNGHNGNLWAILSFNGNAVYKSIIEATEEFDAKYCIGVGGHGSVYKAQLQTGETFAVKKFKEAVEVKIASQKAFEREIHALIEARHRNIIKLYGFCSSSRHSFLVYEFLESGNLKDVLNDEKRITTFDWNKRVNVIKGVAYALSYMHHECSPPIVHRDVSSKNILMDEEYEAHVSDFGMAKVLHPYSSNWTSFGGTFGYAAPELAYTMEVKEKCDVYSFGVVTLEVIMGRHPASSSSSNSTSSCWLLKQALDQRIPYPDGDTLGQVAFIVMMAFTCLSAKPEHRPSMQQVSQEISACRSIMIG</sequence>
<dbReference type="SUPFAM" id="SSF52058">
    <property type="entry name" value="L domain-like"/>
    <property type="match status" value="1"/>
</dbReference>
<comment type="catalytic activity">
    <reaction evidence="18">
        <text>L-seryl-[protein] + ATP = O-phospho-L-seryl-[protein] + ADP + H(+)</text>
        <dbReference type="Rhea" id="RHEA:17989"/>
        <dbReference type="Rhea" id="RHEA-COMP:9863"/>
        <dbReference type="Rhea" id="RHEA-COMP:11604"/>
        <dbReference type="ChEBI" id="CHEBI:15378"/>
        <dbReference type="ChEBI" id="CHEBI:29999"/>
        <dbReference type="ChEBI" id="CHEBI:30616"/>
        <dbReference type="ChEBI" id="CHEBI:83421"/>
        <dbReference type="ChEBI" id="CHEBI:456216"/>
        <dbReference type="EC" id="2.7.11.1"/>
    </reaction>
</comment>
<evidence type="ECO:0000256" key="16">
    <source>
        <dbReference type="ARBA" id="ARBA00023180"/>
    </source>
</evidence>
<evidence type="ECO:0000256" key="20">
    <source>
        <dbReference type="SAM" id="Phobius"/>
    </source>
</evidence>
<dbReference type="PROSITE" id="PS00107">
    <property type="entry name" value="PROTEIN_KINASE_ATP"/>
    <property type="match status" value="1"/>
</dbReference>
<evidence type="ECO:0000256" key="8">
    <source>
        <dbReference type="ARBA" id="ARBA00022729"/>
    </source>
</evidence>
<dbReference type="FunFam" id="3.30.200.20:FF:000309">
    <property type="entry name" value="Leucine-rich repeat receptor protein kinase MSP1"/>
    <property type="match status" value="1"/>
</dbReference>
<name>A0A059CXB0_EUCGR</name>
<evidence type="ECO:0000256" key="13">
    <source>
        <dbReference type="ARBA" id="ARBA00022989"/>
    </source>
</evidence>
<dbReference type="Pfam" id="PF00069">
    <property type="entry name" value="Pkinase"/>
    <property type="match status" value="1"/>
</dbReference>
<dbReference type="GO" id="GO:0004672">
    <property type="term" value="F:protein kinase activity"/>
    <property type="evidence" value="ECO:0000318"/>
    <property type="project" value="GO_Central"/>
</dbReference>
<keyword evidence="7 20" id="KW-0812">Transmembrane</keyword>
<dbReference type="Pfam" id="PF13855">
    <property type="entry name" value="LRR_8"/>
    <property type="match status" value="2"/>
</dbReference>
<comment type="subcellular location">
    <subcellularLocation>
        <location evidence="1">Membrane</location>
        <topology evidence="1">Single-pass type I membrane protein</topology>
    </subcellularLocation>
</comment>
<evidence type="ECO:0000256" key="21">
    <source>
        <dbReference type="SAM" id="SignalP"/>
    </source>
</evidence>
<evidence type="ECO:0000256" key="17">
    <source>
        <dbReference type="ARBA" id="ARBA00047899"/>
    </source>
</evidence>
<dbReference type="InterPro" id="IPR000719">
    <property type="entry name" value="Prot_kinase_dom"/>
</dbReference>
<keyword evidence="11" id="KW-0418">Kinase</keyword>
<dbReference type="PROSITE" id="PS51450">
    <property type="entry name" value="LRR"/>
    <property type="match status" value="1"/>
</dbReference>
<feature type="transmembrane region" description="Helical" evidence="20">
    <location>
        <begin position="581"/>
        <end position="605"/>
    </location>
</feature>
<feature type="binding site" evidence="19">
    <location>
        <position position="674"/>
    </location>
    <ligand>
        <name>ATP</name>
        <dbReference type="ChEBI" id="CHEBI:30616"/>
    </ligand>
</feature>
<dbReference type="SUPFAM" id="SSF56112">
    <property type="entry name" value="Protein kinase-like (PK-like)"/>
    <property type="match status" value="1"/>
</dbReference>
<dbReference type="Gene3D" id="3.30.200.20">
    <property type="entry name" value="Phosphorylase Kinase, domain 1"/>
    <property type="match status" value="1"/>
</dbReference>
<comment type="catalytic activity">
    <reaction evidence="17">
        <text>L-threonyl-[protein] + ATP = O-phospho-L-threonyl-[protein] + ADP + H(+)</text>
        <dbReference type="Rhea" id="RHEA:46608"/>
        <dbReference type="Rhea" id="RHEA-COMP:11060"/>
        <dbReference type="Rhea" id="RHEA-COMP:11605"/>
        <dbReference type="ChEBI" id="CHEBI:15378"/>
        <dbReference type="ChEBI" id="CHEBI:30013"/>
        <dbReference type="ChEBI" id="CHEBI:30616"/>
        <dbReference type="ChEBI" id="CHEBI:61977"/>
        <dbReference type="ChEBI" id="CHEBI:456216"/>
        <dbReference type="EC" id="2.7.11.1"/>
    </reaction>
</comment>
<dbReference type="GO" id="GO:0004674">
    <property type="term" value="F:protein serine/threonine kinase activity"/>
    <property type="evidence" value="ECO:0007669"/>
    <property type="project" value="UniProtKB-KW"/>
</dbReference>
<evidence type="ECO:0000256" key="1">
    <source>
        <dbReference type="ARBA" id="ARBA00004479"/>
    </source>
</evidence>
<dbReference type="FunFam" id="1.10.510.10:FF:000445">
    <property type="entry name" value="MDIS1-interacting receptor like kinase 2"/>
    <property type="match status" value="1"/>
</dbReference>
<keyword evidence="13 20" id="KW-1133">Transmembrane helix</keyword>
<dbReference type="Pfam" id="PF08263">
    <property type="entry name" value="LRRNT_2"/>
    <property type="match status" value="1"/>
</dbReference>
<evidence type="ECO:0000256" key="9">
    <source>
        <dbReference type="ARBA" id="ARBA00022737"/>
    </source>
</evidence>
<dbReference type="Gene3D" id="3.80.10.10">
    <property type="entry name" value="Ribonuclease Inhibitor"/>
    <property type="match status" value="5"/>
</dbReference>
<keyword evidence="9" id="KW-0677">Repeat</keyword>
<evidence type="ECO:0000256" key="14">
    <source>
        <dbReference type="ARBA" id="ARBA00023136"/>
    </source>
</evidence>
<evidence type="ECO:0000256" key="12">
    <source>
        <dbReference type="ARBA" id="ARBA00022840"/>
    </source>
</evidence>
<dbReference type="GO" id="GO:0005524">
    <property type="term" value="F:ATP binding"/>
    <property type="evidence" value="ECO:0007669"/>
    <property type="project" value="UniProtKB-UniRule"/>
</dbReference>
<dbReference type="InterPro" id="IPR013210">
    <property type="entry name" value="LRR_N_plant-typ"/>
</dbReference>
<keyword evidence="3" id="KW-0723">Serine/threonine-protein kinase</keyword>
<dbReference type="eggNOG" id="ENOG502QQYD">
    <property type="taxonomic scope" value="Eukaryota"/>
</dbReference>